<feature type="domain" description="N-acetyltransferase" evidence="1">
    <location>
        <begin position="36"/>
        <end position="172"/>
    </location>
</feature>
<name>A0A1H4R3C7_9MICC</name>
<protein>
    <submittedName>
        <fullName evidence="2">Predicted acetyltransferase, GNAT superfamily</fullName>
    </submittedName>
</protein>
<dbReference type="STRING" id="156980.SAMN04489745_2455"/>
<dbReference type="RefSeq" id="WP_066215607.1">
    <property type="nucleotide sequence ID" value="NZ_FNSN01000003.1"/>
</dbReference>
<evidence type="ECO:0000313" key="2">
    <source>
        <dbReference type="EMBL" id="SEC26308.1"/>
    </source>
</evidence>
<proteinExistence type="predicted"/>
<keyword evidence="2" id="KW-0808">Transferase</keyword>
<dbReference type="Gene3D" id="3.40.630.30">
    <property type="match status" value="1"/>
</dbReference>
<dbReference type="AlphaFoldDB" id="A0A1H4R3C7"/>
<dbReference type="PROSITE" id="PS51186">
    <property type="entry name" value="GNAT"/>
    <property type="match status" value="1"/>
</dbReference>
<dbReference type="InterPro" id="IPR038764">
    <property type="entry name" value="GNAT_N_AcTrfase_prd"/>
</dbReference>
<dbReference type="InterPro" id="IPR000182">
    <property type="entry name" value="GNAT_dom"/>
</dbReference>
<evidence type="ECO:0000259" key="1">
    <source>
        <dbReference type="PROSITE" id="PS51186"/>
    </source>
</evidence>
<evidence type="ECO:0000313" key="3">
    <source>
        <dbReference type="Proteomes" id="UP000182652"/>
    </source>
</evidence>
<dbReference type="InterPro" id="IPR016181">
    <property type="entry name" value="Acyl_CoA_acyltransferase"/>
</dbReference>
<reference evidence="2 3" key="1">
    <citation type="submission" date="2016-10" db="EMBL/GenBank/DDBJ databases">
        <authorList>
            <person name="de Groot N.N."/>
        </authorList>
    </citation>
    <scope>NUCLEOTIDE SEQUENCE [LARGE SCALE GENOMIC DNA]</scope>
    <source>
        <strain evidence="2 3">DSM 10495</strain>
    </source>
</reference>
<dbReference type="SUPFAM" id="SSF55729">
    <property type="entry name" value="Acyl-CoA N-acyltransferases (Nat)"/>
    <property type="match status" value="1"/>
</dbReference>
<dbReference type="PANTHER" id="PTHR41700">
    <property type="entry name" value="GCN5-RELATED N-ACETYLTRANSFERASE"/>
    <property type="match status" value="1"/>
</dbReference>
<dbReference type="Proteomes" id="UP000182652">
    <property type="component" value="Unassembled WGS sequence"/>
</dbReference>
<accession>A0A1H4R3C7</accession>
<sequence length="299" mass="32233">MSSLSSPHPLTAQAQRAAQAAADAAGVTVRDEHDLERHREIEALLVSIWGMSPQGAPIPFDVLRGISHAGCNISTAYLPDGRVCGAAVALVTPEHGSYSLIAGVAPDIGDKGVGFALKQHQRAWCLERGIETMSWTFDPLVSRNARFNLAKLGAHVIEYTRNFYGIMDDEINAQDESDRLVAVWPLASDDAVACSEGRPRDVELPSGLDATVLGAGPDGEAHLLQSEDTLWARAPRDIVALRAQSPDLAAAWRRELREVFESAFAAGRTADGVTRDGWYRLSPAPATMSTKLDDLENAR</sequence>
<gene>
    <name evidence="2" type="ORF">SAMN04489745_2455</name>
</gene>
<organism evidence="2 3">
    <name type="scientific">Arthrobacter woluwensis</name>
    <dbReference type="NCBI Taxonomy" id="156980"/>
    <lineage>
        <taxon>Bacteria</taxon>
        <taxon>Bacillati</taxon>
        <taxon>Actinomycetota</taxon>
        <taxon>Actinomycetes</taxon>
        <taxon>Micrococcales</taxon>
        <taxon>Micrococcaceae</taxon>
        <taxon>Arthrobacter</taxon>
    </lineage>
</organism>
<dbReference type="EMBL" id="FNSN01000003">
    <property type="protein sequence ID" value="SEC26308.1"/>
    <property type="molecule type" value="Genomic_DNA"/>
</dbReference>
<dbReference type="PANTHER" id="PTHR41700:SF1">
    <property type="entry name" value="N-ACETYLTRANSFERASE DOMAIN-CONTAINING PROTEIN"/>
    <property type="match status" value="1"/>
</dbReference>
<dbReference type="GO" id="GO:0016747">
    <property type="term" value="F:acyltransferase activity, transferring groups other than amino-acyl groups"/>
    <property type="evidence" value="ECO:0007669"/>
    <property type="project" value="InterPro"/>
</dbReference>
<keyword evidence="3" id="KW-1185">Reference proteome</keyword>